<evidence type="ECO:0000313" key="1">
    <source>
        <dbReference type="EMBL" id="KWA84086.1"/>
    </source>
</evidence>
<reference evidence="1 2" key="1">
    <citation type="submission" date="2015-11" db="EMBL/GenBank/DDBJ databases">
        <title>Expanding the genomic diversity of Burkholderia species for the development of highly accurate diagnostics.</title>
        <authorList>
            <person name="Sahl J."/>
            <person name="Keim P."/>
            <person name="Wagner D."/>
        </authorList>
    </citation>
    <scope>NUCLEOTIDE SEQUENCE [LARGE SCALE GENOMIC DNA]</scope>
    <source>
        <strain evidence="1 2">MSMB2087WGS</strain>
    </source>
</reference>
<proteinExistence type="predicted"/>
<evidence type="ECO:0000313" key="2">
    <source>
        <dbReference type="Proteomes" id="UP000060630"/>
    </source>
</evidence>
<dbReference type="Proteomes" id="UP000060630">
    <property type="component" value="Unassembled WGS sequence"/>
</dbReference>
<dbReference type="AlphaFoldDB" id="A0A106QCR6"/>
<organism evidence="1 2">
    <name type="scientific">Burkholderia ubonensis</name>
    <dbReference type="NCBI Taxonomy" id="101571"/>
    <lineage>
        <taxon>Bacteria</taxon>
        <taxon>Pseudomonadati</taxon>
        <taxon>Pseudomonadota</taxon>
        <taxon>Betaproteobacteria</taxon>
        <taxon>Burkholderiales</taxon>
        <taxon>Burkholderiaceae</taxon>
        <taxon>Burkholderia</taxon>
        <taxon>Burkholderia cepacia complex</taxon>
    </lineage>
</organism>
<name>A0A106QCR6_9BURK</name>
<sequence>METRWYRSAPAELRQLNPKVTLDGIEYHPVYSSMGGMSAGAQEEPFIVFHAVVGQYKATFRMRMDFGKGGLVLMDEDEVNPI</sequence>
<protein>
    <submittedName>
        <fullName evidence="1">Uncharacterized protein</fullName>
    </submittedName>
</protein>
<accession>A0A106QCR6</accession>
<gene>
    <name evidence="1" type="ORF">WL29_22230</name>
</gene>
<dbReference type="EMBL" id="LPHD01000049">
    <property type="protein sequence ID" value="KWA84086.1"/>
    <property type="molecule type" value="Genomic_DNA"/>
</dbReference>
<comment type="caution">
    <text evidence="1">The sequence shown here is derived from an EMBL/GenBank/DDBJ whole genome shotgun (WGS) entry which is preliminary data.</text>
</comment>